<name>A0A8F9TZX7_9BACT</name>
<dbReference type="KEGG" id="ole:K0B96_08350"/>
<gene>
    <name evidence="1" type="ORF">K0B96_08350</name>
</gene>
<protein>
    <submittedName>
        <fullName evidence="1">Uncharacterized protein</fullName>
    </submittedName>
</protein>
<sequence length="228" mass="24668">MKESKFIELLNLYVDHEINAAEAAELEAEIQQNPQRREVYHQYCRIQKGCTVLADQFRTEAPQPAASPAHARRRSPAWAYAGGLLAAAACAAFVVTTKLHQATAPQALSPARTSGNALASALPAAPAASVAVMQKPAALPTAHMDFQPVLVSHTLHLANLAADTDSTMLTARDQAKLDWLQNIQLSPLRVPAENLRFDTQTSSGADNRVYAGRKPIGTAEMTAFQFQR</sequence>
<organism evidence="1 2">
    <name type="scientific">Horticoccus luteus</name>
    <dbReference type="NCBI Taxonomy" id="2862869"/>
    <lineage>
        <taxon>Bacteria</taxon>
        <taxon>Pseudomonadati</taxon>
        <taxon>Verrucomicrobiota</taxon>
        <taxon>Opitutia</taxon>
        <taxon>Opitutales</taxon>
        <taxon>Opitutaceae</taxon>
        <taxon>Horticoccus</taxon>
    </lineage>
</organism>
<dbReference type="Proteomes" id="UP000825051">
    <property type="component" value="Chromosome"/>
</dbReference>
<evidence type="ECO:0000313" key="1">
    <source>
        <dbReference type="EMBL" id="QYM80597.1"/>
    </source>
</evidence>
<evidence type="ECO:0000313" key="2">
    <source>
        <dbReference type="Proteomes" id="UP000825051"/>
    </source>
</evidence>
<accession>A0A8F9TZX7</accession>
<dbReference type="RefSeq" id="WP_220166019.1">
    <property type="nucleotide sequence ID" value="NZ_CP080507.1"/>
</dbReference>
<dbReference type="EMBL" id="CP080507">
    <property type="protein sequence ID" value="QYM80597.1"/>
    <property type="molecule type" value="Genomic_DNA"/>
</dbReference>
<proteinExistence type="predicted"/>
<keyword evidence="2" id="KW-1185">Reference proteome</keyword>
<reference evidence="1" key="1">
    <citation type="submission" date="2021-08" db="EMBL/GenBank/DDBJ databases">
        <title>Genome of a novel bacterium of the phylum Verrucomicrobia, Oleiharenicola sp. KSB-15.</title>
        <authorList>
            <person name="Chung J.-H."/>
            <person name="Ahn J.-H."/>
            <person name="Yoon Y."/>
            <person name="Kim D.-Y."/>
            <person name="An S.-H."/>
            <person name="Park I."/>
            <person name="Yeon J."/>
        </authorList>
    </citation>
    <scope>NUCLEOTIDE SEQUENCE</scope>
    <source>
        <strain evidence="1">KSB-15</strain>
    </source>
</reference>
<dbReference type="AlphaFoldDB" id="A0A8F9TZX7"/>